<proteinExistence type="predicted"/>
<gene>
    <name evidence="1" type="ORF">SAMN02745752_02956</name>
</gene>
<feature type="non-terminal residue" evidence="1">
    <location>
        <position position="65"/>
    </location>
</feature>
<accession>A0A1K2A426</accession>
<organism evidence="1 2">
    <name type="scientific">Marinospirillum alkaliphilum DSM 21637</name>
    <dbReference type="NCBI Taxonomy" id="1122209"/>
    <lineage>
        <taxon>Bacteria</taxon>
        <taxon>Pseudomonadati</taxon>
        <taxon>Pseudomonadota</taxon>
        <taxon>Gammaproteobacteria</taxon>
        <taxon>Oceanospirillales</taxon>
        <taxon>Oceanospirillaceae</taxon>
        <taxon>Marinospirillum</taxon>
    </lineage>
</organism>
<keyword evidence="2" id="KW-1185">Reference proteome</keyword>
<name>A0A1K2A426_9GAMM</name>
<dbReference type="SUPFAM" id="SSF46689">
    <property type="entry name" value="Homeodomain-like"/>
    <property type="match status" value="1"/>
</dbReference>
<dbReference type="AlphaFoldDB" id="A0A1K2A426"/>
<keyword evidence="1" id="KW-0238">DNA-binding</keyword>
<protein>
    <submittedName>
        <fullName evidence="1">Homeodomain-like domain-containing protein</fullName>
    </submittedName>
</protein>
<dbReference type="Gene3D" id="1.10.10.60">
    <property type="entry name" value="Homeodomain-like"/>
    <property type="match status" value="1"/>
</dbReference>
<dbReference type="InterPro" id="IPR009057">
    <property type="entry name" value="Homeodomain-like_sf"/>
</dbReference>
<evidence type="ECO:0000313" key="1">
    <source>
        <dbReference type="EMBL" id="SFX81159.1"/>
    </source>
</evidence>
<reference evidence="1 2" key="1">
    <citation type="submission" date="2016-11" db="EMBL/GenBank/DDBJ databases">
        <authorList>
            <person name="Jaros S."/>
            <person name="Januszkiewicz K."/>
            <person name="Wedrychowicz H."/>
        </authorList>
    </citation>
    <scope>NUCLEOTIDE SEQUENCE [LARGE SCALE GENOMIC DNA]</scope>
    <source>
        <strain evidence="1 2">DSM 21637</strain>
    </source>
</reference>
<dbReference type="Pfam" id="PF13384">
    <property type="entry name" value="HTH_23"/>
    <property type="match status" value="1"/>
</dbReference>
<dbReference type="EMBL" id="FPJW01000017">
    <property type="protein sequence ID" value="SFX81159.1"/>
    <property type="molecule type" value="Genomic_DNA"/>
</dbReference>
<dbReference type="Proteomes" id="UP000182350">
    <property type="component" value="Unassembled WGS sequence"/>
</dbReference>
<evidence type="ECO:0000313" key="2">
    <source>
        <dbReference type="Proteomes" id="UP000182350"/>
    </source>
</evidence>
<dbReference type="GO" id="GO:0003677">
    <property type="term" value="F:DNA binding"/>
    <property type="evidence" value="ECO:0007669"/>
    <property type="project" value="UniProtKB-KW"/>
</dbReference>
<sequence length="65" mass="7470">MIHKIKALHDNGQGLSVRAISKQLSISRNTVRKYLRLSEAAIHGQQSDPSRTKKLDDYRSYLVYL</sequence>
<dbReference type="RefSeq" id="WP_218163536.1">
    <property type="nucleotide sequence ID" value="NZ_FPJW01000017.1"/>
</dbReference>
<keyword evidence="1" id="KW-0371">Homeobox</keyword>